<dbReference type="OrthoDB" id="1432662at2"/>
<dbReference type="PANTHER" id="PTHR34818:SF1">
    <property type="entry name" value="PROTEIN BLI-3"/>
    <property type="match status" value="1"/>
</dbReference>
<dbReference type="InterPro" id="IPR012349">
    <property type="entry name" value="Split_barrel_FMN-bd"/>
</dbReference>
<proteinExistence type="predicted"/>
<feature type="domain" description="General stress protein FMN-binding split barrel" evidence="1">
    <location>
        <begin position="6"/>
        <end position="139"/>
    </location>
</feature>
<evidence type="ECO:0000313" key="3">
    <source>
        <dbReference type="Proteomes" id="UP000439522"/>
    </source>
</evidence>
<reference evidence="2 3" key="1">
    <citation type="submission" date="2019-12" db="EMBL/GenBank/DDBJ databases">
        <title>Genomic-based taxomic classification of the family Erythrobacteraceae.</title>
        <authorList>
            <person name="Xu L."/>
        </authorList>
    </citation>
    <scope>NUCLEOTIDE SEQUENCE [LARGE SCALE GENOMIC DNA]</scope>
    <source>
        <strain evidence="2 3">100921-2</strain>
    </source>
</reference>
<name>A0A6I4TFX9_9SPHN</name>
<dbReference type="PANTHER" id="PTHR34818">
    <property type="entry name" value="PROTEIN BLI-3"/>
    <property type="match status" value="1"/>
</dbReference>
<organism evidence="2 3">
    <name type="scientific">Tsuneonella aeria</name>
    <dbReference type="NCBI Taxonomy" id="1837929"/>
    <lineage>
        <taxon>Bacteria</taxon>
        <taxon>Pseudomonadati</taxon>
        <taxon>Pseudomonadota</taxon>
        <taxon>Alphaproteobacteria</taxon>
        <taxon>Sphingomonadales</taxon>
        <taxon>Erythrobacteraceae</taxon>
        <taxon>Tsuneonella</taxon>
    </lineage>
</organism>
<gene>
    <name evidence="2" type="ORF">GRI40_13625</name>
</gene>
<dbReference type="AlphaFoldDB" id="A0A6I4TFX9"/>
<dbReference type="InterPro" id="IPR038725">
    <property type="entry name" value="YdaG_split_barrel_FMN-bd"/>
</dbReference>
<dbReference type="InterPro" id="IPR052917">
    <property type="entry name" value="Stress-Dev_Protein"/>
</dbReference>
<dbReference type="Gene3D" id="2.30.110.10">
    <property type="entry name" value="Electron Transport, Fmn-binding Protein, Chain A"/>
    <property type="match status" value="1"/>
</dbReference>
<keyword evidence="3" id="KW-1185">Reference proteome</keyword>
<dbReference type="Pfam" id="PF16242">
    <property type="entry name" value="Pyrid_ox_like"/>
    <property type="match status" value="1"/>
</dbReference>
<evidence type="ECO:0000313" key="2">
    <source>
        <dbReference type="EMBL" id="MXO76251.1"/>
    </source>
</evidence>
<comment type="caution">
    <text evidence="2">The sequence shown here is derived from an EMBL/GenBank/DDBJ whole genome shotgun (WGS) entry which is preliminary data.</text>
</comment>
<accession>A0A6I4TFX9</accession>
<sequence>MAKSLADISKDMKQIDFCTLVTHAPGGTIGARPMSNNSEVDFDGDSWFFTYEDRQMVADIERDANVGLTYLGSAGLKGVLGAPGQYIHVEGKAQVIRDKARFAEHWTTSLDRWFPQGVDTPGMVMLQVTAGRIHYWDGEDEGEVSLPDRKVWTEGP</sequence>
<dbReference type="RefSeq" id="WP_160612044.1">
    <property type="nucleotide sequence ID" value="NZ_WTZA01000002.1"/>
</dbReference>
<dbReference type="EMBL" id="WTZA01000002">
    <property type="protein sequence ID" value="MXO76251.1"/>
    <property type="molecule type" value="Genomic_DNA"/>
</dbReference>
<protein>
    <submittedName>
        <fullName evidence="2">Pyridoxamine 5'-phosphate oxidase</fullName>
    </submittedName>
</protein>
<dbReference type="Proteomes" id="UP000439522">
    <property type="component" value="Unassembled WGS sequence"/>
</dbReference>
<dbReference type="SUPFAM" id="SSF50475">
    <property type="entry name" value="FMN-binding split barrel"/>
    <property type="match status" value="1"/>
</dbReference>
<evidence type="ECO:0000259" key="1">
    <source>
        <dbReference type="Pfam" id="PF16242"/>
    </source>
</evidence>